<sequence>MRGKLIDFKVFKLNRVTGKIFIRRKYMTSKKGRIFVKAVTDLRDIKNVLSDMASPQQDDLRLSGPPSGQDTGGGARTPDRRDSAYLRADLLSTAPPTPPPSLRKGQWNSQ</sequence>
<evidence type="ECO:0000313" key="2">
    <source>
        <dbReference type="EMBL" id="GFO19945.1"/>
    </source>
</evidence>
<comment type="caution">
    <text evidence="2">The sequence shown here is derived from an EMBL/GenBank/DDBJ whole genome shotgun (WGS) entry which is preliminary data.</text>
</comment>
<dbReference type="Proteomes" id="UP000735302">
    <property type="component" value="Unassembled WGS sequence"/>
</dbReference>
<organism evidence="2 3">
    <name type="scientific">Plakobranchus ocellatus</name>
    <dbReference type="NCBI Taxonomy" id="259542"/>
    <lineage>
        <taxon>Eukaryota</taxon>
        <taxon>Metazoa</taxon>
        <taxon>Spiralia</taxon>
        <taxon>Lophotrochozoa</taxon>
        <taxon>Mollusca</taxon>
        <taxon>Gastropoda</taxon>
        <taxon>Heterobranchia</taxon>
        <taxon>Euthyneura</taxon>
        <taxon>Panpulmonata</taxon>
        <taxon>Sacoglossa</taxon>
        <taxon>Placobranchoidea</taxon>
        <taxon>Plakobranchidae</taxon>
        <taxon>Plakobranchus</taxon>
    </lineage>
</organism>
<evidence type="ECO:0000313" key="3">
    <source>
        <dbReference type="Proteomes" id="UP000735302"/>
    </source>
</evidence>
<dbReference type="EMBL" id="BLXT01005122">
    <property type="protein sequence ID" value="GFO19945.1"/>
    <property type="molecule type" value="Genomic_DNA"/>
</dbReference>
<protein>
    <submittedName>
        <fullName evidence="2">Uncharacterized protein</fullName>
    </submittedName>
</protein>
<gene>
    <name evidence="2" type="ORF">PoB_004645000</name>
</gene>
<reference evidence="2 3" key="1">
    <citation type="journal article" date="2021" name="Elife">
        <title>Chloroplast acquisition without the gene transfer in kleptoplastic sea slugs, Plakobranchus ocellatus.</title>
        <authorList>
            <person name="Maeda T."/>
            <person name="Takahashi S."/>
            <person name="Yoshida T."/>
            <person name="Shimamura S."/>
            <person name="Takaki Y."/>
            <person name="Nagai Y."/>
            <person name="Toyoda A."/>
            <person name="Suzuki Y."/>
            <person name="Arimoto A."/>
            <person name="Ishii H."/>
            <person name="Satoh N."/>
            <person name="Nishiyama T."/>
            <person name="Hasebe M."/>
            <person name="Maruyama T."/>
            <person name="Minagawa J."/>
            <person name="Obokata J."/>
            <person name="Shigenobu S."/>
        </authorList>
    </citation>
    <scope>NUCLEOTIDE SEQUENCE [LARGE SCALE GENOMIC DNA]</scope>
</reference>
<dbReference type="AlphaFoldDB" id="A0AAV4BHC5"/>
<evidence type="ECO:0000256" key="1">
    <source>
        <dbReference type="SAM" id="MobiDB-lite"/>
    </source>
</evidence>
<keyword evidence="3" id="KW-1185">Reference proteome</keyword>
<accession>A0AAV4BHC5</accession>
<feature type="region of interest" description="Disordered" evidence="1">
    <location>
        <begin position="51"/>
        <end position="110"/>
    </location>
</feature>
<proteinExistence type="predicted"/>
<name>A0AAV4BHC5_9GAST</name>